<dbReference type="GO" id="GO:0016787">
    <property type="term" value="F:hydrolase activity"/>
    <property type="evidence" value="ECO:0007669"/>
    <property type="project" value="UniProtKB-KW"/>
</dbReference>
<evidence type="ECO:0000256" key="2">
    <source>
        <dbReference type="ARBA" id="ARBA00022801"/>
    </source>
</evidence>
<dbReference type="Gene3D" id="2.60.200.20">
    <property type="match status" value="1"/>
</dbReference>
<dbReference type="SUPFAM" id="SSF52540">
    <property type="entry name" value="P-loop containing nucleoside triphosphate hydrolases"/>
    <property type="match status" value="1"/>
</dbReference>
<dbReference type="SMART" id="SM00240">
    <property type="entry name" value="FHA"/>
    <property type="match status" value="1"/>
</dbReference>
<evidence type="ECO:0000256" key="3">
    <source>
        <dbReference type="ARBA" id="ARBA00022806"/>
    </source>
</evidence>
<dbReference type="InterPro" id="IPR047187">
    <property type="entry name" value="SF1_C_Upf1"/>
</dbReference>
<dbReference type="CDD" id="cd18808">
    <property type="entry name" value="SF1_C_Upf1"/>
    <property type="match status" value="1"/>
</dbReference>
<accession>A0A9P0ANU2</accession>
<dbReference type="Pfam" id="PF13086">
    <property type="entry name" value="AAA_11"/>
    <property type="match status" value="2"/>
</dbReference>
<feature type="region of interest" description="Disordered" evidence="5">
    <location>
        <begin position="141"/>
        <end position="216"/>
    </location>
</feature>
<dbReference type="InterPro" id="IPR045055">
    <property type="entry name" value="DNA2/NAM7-like"/>
</dbReference>
<dbReference type="GO" id="GO:0001147">
    <property type="term" value="F:transcription termination site sequence-specific DNA binding"/>
    <property type="evidence" value="ECO:0007669"/>
    <property type="project" value="TreeGrafter"/>
</dbReference>
<dbReference type="InterPro" id="IPR041679">
    <property type="entry name" value="DNA2/NAM7-like_C"/>
</dbReference>
<evidence type="ECO:0000313" key="8">
    <source>
        <dbReference type="Proteomes" id="UP001154078"/>
    </source>
</evidence>
<feature type="domain" description="FHA" evidence="6">
    <location>
        <begin position="24"/>
        <end position="73"/>
    </location>
</feature>
<dbReference type="AlphaFoldDB" id="A0A9P0ANU2"/>
<gene>
    <name evidence="7" type="ORF">MELIAE_LOCUS488</name>
</gene>
<sequence length="1222" mass="140350">MIQKMWKIKDLHDQKITYISNEVATIGRNINANIVSYQKHVSRIHAKLFKKERSLFLKDNNTSNGTFVNNKKIPKDTEYLLKEGDIISLGTGITYRVNGNISRVVKYEVQREDANVSENIENIENFLNEPSEEAELLIPNGTNSINEDDKINKNPLNNNFKKSSKQSTSGEEFKEIPEVDITSDEEVFPSSNDNKNLENKKEDFKEPQLSKANQNGSKLFDESDIIILSDDDDDDNFSCSQLLNIDLKKENDLDDSLYPYKEIKEELSALDEIEENILNKVPIDLEDDFSSTCDLINCLESPNPKVNNKKLEELDISCIPSTSAEEIFEKQKYPNNVDETEKQKAAKFQKFNKHLLNETPYSTPPVVEAHHLPSKRNKLSTSPKTGVKRTHEEEKPETPKKQKTRRSRKSKSPVPKKLTKEEKKLHDQVVKERIKQLATPTNNEPTGARVTTRRPSVGTAKVKVSESRGNFLLESGPPVPAKRDSRERAKLSKDIKIPFKELNIVPGVVQRPVQNNFRSRVDIQDVFDMVVKWNVSWLNDSNITPPVNPHAPVKMLRSFNSFNEYNNIISPLMYLETWEFISQTFHKENLETIKVIKLSHRFIGQSLHIDCKCYLEKKQRADIIKNDDYALIEYSYTDPKTKQKILQINFGLIQNLVWKTIDKNDGSCFDTSLVGLDSPHTKLSFTIMTRNVESRYPMAKTFLVKSIANLKITFKMFKTLRLLEKSPICRLVLKPAIEDFTFPLYNNPLICEGMLNPQQKHIVKEATYLCLGNTAGLYLVQGPPGTGKSRLIVNLLFQILMSDPKKNPLVLLTAPSNNAVDNLLIKIQEFRSQLTDEQRKALRVIRVGPEASIGKQVSKYKLSFFTKKEMFLKSNENARNLVMSEKDRDEYLKKHYGHHYNYVFKTTETDVINGCNVICTTLNSCLHNQIMEAMNRKQVKFTCCIVDEASQCSELECLAPTQLGIDKFVLVGDPKQLPALVNNPQASTLGYSKSLFQRILENFHRNTPVRMLRHQYRMHEEICRFPNNKFYDGKLISLPNFENKIKPAIKPYLVFAIKDQKENSLKTQSLYENEKEVAFVKELIRVLTSSQITSTCPYTIGVLTPYSAQKKRIIQALSEFKFASNITVNVNTVDSFQGQEQDIVIISCVRHSTNNFLQSTNRFNVALTRAKQALYVIGTYNLYKHNQLLYELREDAKVRKLLIDFQGISSKLADYLRKYIFM</sequence>
<keyword evidence="1" id="KW-0547">Nucleotide-binding</keyword>
<feature type="compositionally biased region" description="Polar residues" evidence="5">
    <location>
        <begin position="154"/>
        <end position="170"/>
    </location>
</feature>
<dbReference type="EMBL" id="OV121132">
    <property type="protein sequence ID" value="CAH0546293.1"/>
    <property type="molecule type" value="Genomic_DNA"/>
</dbReference>
<name>A0A9P0ANU2_BRAAE</name>
<keyword evidence="4" id="KW-0067">ATP-binding</keyword>
<dbReference type="PROSITE" id="PS50006">
    <property type="entry name" value="FHA_DOMAIN"/>
    <property type="match status" value="1"/>
</dbReference>
<organism evidence="7 8">
    <name type="scientific">Brassicogethes aeneus</name>
    <name type="common">Rape pollen beetle</name>
    <name type="synonym">Meligethes aeneus</name>
    <dbReference type="NCBI Taxonomy" id="1431903"/>
    <lineage>
        <taxon>Eukaryota</taxon>
        <taxon>Metazoa</taxon>
        <taxon>Ecdysozoa</taxon>
        <taxon>Arthropoda</taxon>
        <taxon>Hexapoda</taxon>
        <taxon>Insecta</taxon>
        <taxon>Pterygota</taxon>
        <taxon>Neoptera</taxon>
        <taxon>Endopterygota</taxon>
        <taxon>Coleoptera</taxon>
        <taxon>Polyphaga</taxon>
        <taxon>Cucujiformia</taxon>
        <taxon>Nitidulidae</taxon>
        <taxon>Meligethinae</taxon>
        <taxon>Brassicogethes</taxon>
    </lineage>
</organism>
<dbReference type="CDD" id="cd18042">
    <property type="entry name" value="DEXXQc_SETX"/>
    <property type="match status" value="1"/>
</dbReference>
<dbReference type="GO" id="GO:0005694">
    <property type="term" value="C:chromosome"/>
    <property type="evidence" value="ECO:0007669"/>
    <property type="project" value="UniProtKB-ARBA"/>
</dbReference>
<dbReference type="Gene3D" id="3.40.50.300">
    <property type="entry name" value="P-loop containing nucleotide triphosphate hydrolases"/>
    <property type="match status" value="2"/>
</dbReference>
<dbReference type="Pfam" id="PF13087">
    <property type="entry name" value="AAA_12"/>
    <property type="match status" value="1"/>
</dbReference>
<feature type="compositionally biased region" description="Basic and acidic residues" evidence="5">
    <location>
        <begin position="195"/>
        <end position="208"/>
    </location>
</feature>
<keyword evidence="3" id="KW-0347">Helicase</keyword>
<dbReference type="GO" id="GO:0006369">
    <property type="term" value="P:termination of RNA polymerase II transcription"/>
    <property type="evidence" value="ECO:0007669"/>
    <property type="project" value="TreeGrafter"/>
</dbReference>
<dbReference type="InterPro" id="IPR000253">
    <property type="entry name" value="FHA_dom"/>
</dbReference>
<dbReference type="GO" id="GO:0005524">
    <property type="term" value="F:ATP binding"/>
    <property type="evidence" value="ECO:0007669"/>
    <property type="project" value="UniProtKB-KW"/>
</dbReference>
<dbReference type="GO" id="GO:0016604">
    <property type="term" value="C:nuclear body"/>
    <property type="evidence" value="ECO:0007669"/>
    <property type="project" value="TreeGrafter"/>
</dbReference>
<feature type="compositionally biased region" description="Basic and acidic residues" evidence="5">
    <location>
        <begin position="389"/>
        <end position="400"/>
    </location>
</feature>
<evidence type="ECO:0000256" key="4">
    <source>
        <dbReference type="ARBA" id="ARBA00022840"/>
    </source>
</evidence>
<dbReference type="InterPro" id="IPR008984">
    <property type="entry name" value="SMAD_FHA_dom_sf"/>
</dbReference>
<dbReference type="PANTHER" id="PTHR10887">
    <property type="entry name" value="DNA2/NAM7 HELICASE FAMILY"/>
    <property type="match status" value="1"/>
</dbReference>
<dbReference type="PANTHER" id="PTHR10887:SF495">
    <property type="entry name" value="HELICASE SENATAXIN ISOFORM X1-RELATED"/>
    <property type="match status" value="1"/>
</dbReference>
<protein>
    <recommendedName>
        <fullName evidence="6">FHA domain-containing protein</fullName>
    </recommendedName>
</protein>
<feature type="compositionally biased region" description="Basic and acidic residues" evidence="5">
    <location>
        <begin position="418"/>
        <end position="435"/>
    </location>
</feature>
<dbReference type="Pfam" id="PF00498">
    <property type="entry name" value="FHA"/>
    <property type="match status" value="1"/>
</dbReference>
<reference evidence="7" key="1">
    <citation type="submission" date="2021-12" db="EMBL/GenBank/DDBJ databases">
        <authorList>
            <person name="King R."/>
        </authorList>
    </citation>
    <scope>NUCLEOTIDE SEQUENCE</scope>
</reference>
<dbReference type="InterPro" id="IPR027417">
    <property type="entry name" value="P-loop_NTPase"/>
</dbReference>
<evidence type="ECO:0000256" key="5">
    <source>
        <dbReference type="SAM" id="MobiDB-lite"/>
    </source>
</evidence>
<dbReference type="GO" id="GO:0004386">
    <property type="term" value="F:helicase activity"/>
    <property type="evidence" value="ECO:0007669"/>
    <property type="project" value="UniProtKB-KW"/>
</dbReference>
<evidence type="ECO:0000256" key="1">
    <source>
        <dbReference type="ARBA" id="ARBA00022741"/>
    </source>
</evidence>
<feature type="region of interest" description="Disordered" evidence="5">
    <location>
        <begin position="357"/>
        <end position="463"/>
    </location>
</feature>
<dbReference type="OrthoDB" id="2285229at2759"/>
<evidence type="ECO:0000259" key="6">
    <source>
        <dbReference type="PROSITE" id="PS50006"/>
    </source>
</evidence>
<proteinExistence type="predicted"/>
<keyword evidence="2" id="KW-0378">Hydrolase</keyword>
<evidence type="ECO:0000313" key="7">
    <source>
        <dbReference type="EMBL" id="CAH0546293.1"/>
    </source>
</evidence>
<dbReference type="CDD" id="cd00060">
    <property type="entry name" value="FHA"/>
    <property type="match status" value="1"/>
</dbReference>
<keyword evidence="8" id="KW-1185">Reference proteome</keyword>
<dbReference type="Proteomes" id="UP001154078">
    <property type="component" value="Chromosome 1"/>
</dbReference>
<dbReference type="SUPFAM" id="SSF49879">
    <property type="entry name" value="SMAD/FHA domain"/>
    <property type="match status" value="1"/>
</dbReference>
<dbReference type="FunFam" id="3.40.50.300:FF:000326">
    <property type="entry name" value="P-loop containing nucleoside triphosphate hydrolase"/>
    <property type="match status" value="1"/>
</dbReference>
<feature type="compositionally biased region" description="Basic residues" evidence="5">
    <location>
        <begin position="401"/>
        <end position="411"/>
    </location>
</feature>
<dbReference type="InterPro" id="IPR041677">
    <property type="entry name" value="DNA2/NAM7_AAA_11"/>
</dbReference>